<reference evidence="1" key="1">
    <citation type="submission" date="2019-08" db="EMBL/GenBank/DDBJ databases">
        <title>The genome of the North American firefly Photinus pyralis.</title>
        <authorList>
            <consortium name="Photinus pyralis genome working group"/>
            <person name="Fallon T.R."/>
            <person name="Sander Lower S.E."/>
            <person name="Weng J.-K."/>
        </authorList>
    </citation>
    <scope>NUCLEOTIDE SEQUENCE</scope>
    <source>
        <strain evidence="1">TRF0915ILg1</strain>
        <tissue evidence="1">Whole body</tissue>
    </source>
</reference>
<protein>
    <recommendedName>
        <fullName evidence="3">YqaJ viral recombinase domain-containing protein</fullName>
    </recommendedName>
</protein>
<organism evidence="1 2">
    <name type="scientific">Ignelater luminosus</name>
    <name type="common">Cucubano</name>
    <name type="synonym">Pyrophorus luminosus</name>
    <dbReference type="NCBI Taxonomy" id="2038154"/>
    <lineage>
        <taxon>Eukaryota</taxon>
        <taxon>Metazoa</taxon>
        <taxon>Ecdysozoa</taxon>
        <taxon>Arthropoda</taxon>
        <taxon>Hexapoda</taxon>
        <taxon>Insecta</taxon>
        <taxon>Pterygota</taxon>
        <taxon>Neoptera</taxon>
        <taxon>Endopterygota</taxon>
        <taxon>Coleoptera</taxon>
        <taxon>Polyphaga</taxon>
        <taxon>Elateriformia</taxon>
        <taxon>Elateroidea</taxon>
        <taxon>Elateridae</taxon>
        <taxon>Agrypninae</taxon>
        <taxon>Pyrophorini</taxon>
        <taxon>Ignelater</taxon>
    </lineage>
</organism>
<dbReference type="InterPro" id="IPR011335">
    <property type="entry name" value="Restrct_endonuc-II-like"/>
</dbReference>
<dbReference type="EMBL" id="VTPC01090169">
    <property type="protein sequence ID" value="KAF2884455.1"/>
    <property type="molecule type" value="Genomic_DNA"/>
</dbReference>
<keyword evidence="2" id="KW-1185">Reference proteome</keyword>
<comment type="caution">
    <text evidence="1">The sequence shown here is derived from an EMBL/GenBank/DDBJ whole genome shotgun (WGS) entry which is preliminary data.</text>
</comment>
<dbReference type="OrthoDB" id="6774613at2759"/>
<gene>
    <name evidence="1" type="ORF">ILUMI_21721</name>
</gene>
<dbReference type="Gene3D" id="3.90.320.10">
    <property type="match status" value="1"/>
</dbReference>
<evidence type="ECO:0000313" key="2">
    <source>
        <dbReference type="Proteomes" id="UP000801492"/>
    </source>
</evidence>
<proteinExistence type="predicted"/>
<name>A0A8K0CIF0_IGNLU</name>
<evidence type="ECO:0000313" key="1">
    <source>
        <dbReference type="EMBL" id="KAF2884455.1"/>
    </source>
</evidence>
<accession>A0A8K0CIF0</accession>
<dbReference type="Proteomes" id="UP000801492">
    <property type="component" value="Unassembled WGS sequence"/>
</dbReference>
<evidence type="ECO:0008006" key="3">
    <source>
        <dbReference type="Google" id="ProtNLM"/>
    </source>
</evidence>
<dbReference type="InterPro" id="IPR011604">
    <property type="entry name" value="PDDEXK-like_dom_sf"/>
</dbReference>
<dbReference type="GO" id="GO:0006281">
    <property type="term" value="P:DNA repair"/>
    <property type="evidence" value="ECO:0007669"/>
    <property type="project" value="UniProtKB-ARBA"/>
</dbReference>
<dbReference type="SUPFAM" id="SSF52980">
    <property type="entry name" value="Restriction endonuclease-like"/>
    <property type="match status" value="1"/>
</dbReference>
<dbReference type="PANTHER" id="PTHR39953:SF1">
    <property type="entry name" value="RE54151P"/>
    <property type="match status" value="1"/>
</dbReference>
<dbReference type="PANTHER" id="PTHR39953">
    <property type="entry name" value="RE54151P"/>
    <property type="match status" value="1"/>
</dbReference>
<sequence>MIIITGGCKHAVALLMWLHRRNEESKPTATVCYWTKATLCQVGTNLKFIRVTDIKKPIKTCDLLNNDNFFKNVVEELKKRQLSLHWEEVVQELEKKWSICLDNCGLLLRPEYPIIGASPDAVGSDFVLEIKCLVSKKTE</sequence>
<dbReference type="AlphaFoldDB" id="A0A8K0CIF0"/>